<evidence type="ECO:0000256" key="6">
    <source>
        <dbReference type="SAM" id="MobiDB-lite"/>
    </source>
</evidence>
<comment type="subcellular location">
    <subcellularLocation>
        <location evidence="1">Secreted</location>
        <location evidence="1">Cell wall</location>
        <topology evidence="1">Peptidoglycan-anchor</topology>
    </subcellularLocation>
</comment>
<accession>A0A2N0ZGD5</accession>
<dbReference type="PANTHER" id="PTHR37824">
    <property type="entry name" value="IRON-REGULATED SURFACE DETERMINANT PROTEIN C"/>
    <property type="match status" value="1"/>
</dbReference>
<feature type="transmembrane region" description="Helical" evidence="7">
    <location>
        <begin position="423"/>
        <end position="441"/>
    </location>
</feature>
<evidence type="ECO:0000313" key="10">
    <source>
        <dbReference type="Proteomes" id="UP000233343"/>
    </source>
</evidence>
<evidence type="ECO:0000256" key="4">
    <source>
        <dbReference type="ARBA" id="ARBA00022729"/>
    </source>
</evidence>
<dbReference type="InterPro" id="IPR050436">
    <property type="entry name" value="IsdA"/>
</dbReference>
<protein>
    <recommendedName>
        <fullName evidence="8">NEAT domain-containing protein</fullName>
    </recommendedName>
</protein>
<dbReference type="AlphaFoldDB" id="A0A2N0ZGD5"/>
<comment type="caution">
    <text evidence="9">The sequence shown here is derived from an EMBL/GenBank/DDBJ whole genome shotgun (WGS) entry which is preliminary data.</text>
</comment>
<dbReference type="PROSITE" id="PS50978">
    <property type="entry name" value="NEAT"/>
    <property type="match status" value="3"/>
</dbReference>
<dbReference type="Gene3D" id="2.60.40.1850">
    <property type="match status" value="3"/>
</dbReference>
<dbReference type="CDD" id="cd06920">
    <property type="entry name" value="NEAT"/>
    <property type="match status" value="3"/>
</dbReference>
<evidence type="ECO:0000256" key="5">
    <source>
        <dbReference type="ARBA" id="ARBA00023088"/>
    </source>
</evidence>
<feature type="domain" description="NEAT" evidence="8">
    <location>
        <begin position="1"/>
        <end position="94"/>
    </location>
</feature>
<feature type="compositionally biased region" description="Basic and acidic residues" evidence="6">
    <location>
        <begin position="213"/>
        <end position="228"/>
    </location>
</feature>
<dbReference type="Proteomes" id="UP000233343">
    <property type="component" value="Unassembled WGS sequence"/>
</dbReference>
<sequence length="451" mass="49971">MVENGKKFISFTLGASHVITKFQTEINGEFKDVEVLNTDTVNQTKIIKFEINGFANPTNTKMFMSYGMNHELQLDFDEETIKALNPEQPGPEDPEIETGKYTIDYDIYYDGQPAQASWVNYFVKPAKLTVENGQKFIHLTIGASQVITSFETEFEGNYTSAEIVGEDAEKQTKEYKFEVSSFSDPANAKMLMSYGGAHTIQLAFDENTIKELTAEPNPEPEKPEKPEEPGTVVPPVDEEEDGELADGEYTLPLSVLGIDSDEESAFAKYFADEALLVVEDGKHELFFTQIMGLTTLGEIEFEVDGEQVALNEISRNDEEGTRVLGLNVPFIQKSYLASIEAIGAPHLYPVRFVLDLSDLDIEVDDGQVVPPPGSKPGPNTDGNTPPKTNDDNEKFDRNADGTKDGSNSGSGVNNAKTNDALNYLQVSIYALLLLVSGMYLIKRYKTRKLEI</sequence>
<dbReference type="Pfam" id="PF05031">
    <property type="entry name" value="NEAT"/>
    <property type="match status" value="3"/>
</dbReference>
<dbReference type="PANTHER" id="PTHR37824:SF1">
    <property type="entry name" value="IRON-REGULATED SURFACE DETERMINANT PROTEIN C"/>
    <property type="match status" value="1"/>
</dbReference>
<evidence type="ECO:0000256" key="2">
    <source>
        <dbReference type="ARBA" id="ARBA00022512"/>
    </source>
</evidence>
<keyword evidence="7" id="KW-1133">Transmembrane helix</keyword>
<proteinExistence type="predicted"/>
<feature type="compositionally biased region" description="Basic and acidic residues" evidence="6">
    <location>
        <begin position="388"/>
        <end position="403"/>
    </location>
</feature>
<evidence type="ECO:0000256" key="7">
    <source>
        <dbReference type="SAM" id="Phobius"/>
    </source>
</evidence>
<evidence type="ECO:0000256" key="3">
    <source>
        <dbReference type="ARBA" id="ARBA00022525"/>
    </source>
</evidence>
<keyword evidence="7" id="KW-0472">Membrane</keyword>
<feature type="region of interest" description="Disordered" evidence="6">
    <location>
        <begin position="213"/>
        <end position="244"/>
    </location>
</feature>
<evidence type="ECO:0000256" key="1">
    <source>
        <dbReference type="ARBA" id="ARBA00004168"/>
    </source>
</evidence>
<dbReference type="SMART" id="SM00725">
    <property type="entry name" value="NEAT"/>
    <property type="match status" value="2"/>
</dbReference>
<gene>
    <name evidence="9" type="ORF">CWS20_12540</name>
</gene>
<keyword evidence="3" id="KW-0964">Secreted</keyword>
<keyword evidence="5" id="KW-0572">Peptidoglycan-anchor</keyword>
<reference evidence="9 10" key="1">
    <citation type="journal article" date="2010" name="Int. J. Syst. Evol. Microbiol.">
        <title>Bacillus horneckiae sp. nov., isolated from a spacecraft-assembly clean room.</title>
        <authorList>
            <person name="Vaishampayan P."/>
            <person name="Probst A."/>
            <person name="Krishnamurthi S."/>
            <person name="Ghosh S."/>
            <person name="Osman S."/>
            <person name="McDowall A."/>
            <person name="Ruckmani A."/>
            <person name="Mayilraj S."/>
            <person name="Venkateswaran K."/>
        </authorList>
    </citation>
    <scope>NUCLEOTIDE SEQUENCE [LARGE SCALE GENOMIC DNA]</scope>
    <source>
        <strain evidence="10">1PO1SC</strain>
    </source>
</reference>
<evidence type="ECO:0000313" key="9">
    <source>
        <dbReference type="EMBL" id="PKG28567.1"/>
    </source>
</evidence>
<dbReference type="InterPro" id="IPR037250">
    <property type="entry name" value="NEAT_dom_sf"/>
</dbReference>
<feature type="domain" description="NEAT" evidence="8">
    <location>
        <begin position="244"/>
        <end position="371"/>
    </location>
</feature>
<keyword evidence="2" id="KW-0134">Cell wall</keyword>
<dbReference type="SUPFAM" id="SSF158911">
    <property type="entry name" value="NEAT domain-like"/>
    <property type="match status" value="3"/>
</dbReference>
<feature type="domain" description="NEAT" evidence="8">
    <location>
        <begin position="96"/>
        <end position="222"/>
    </location>
</feature>
<feature type="region of interest" description="Disordered" evidence="6">
    <location>
        <begin position="365"/>
        <end position="413"/>
    </location>
</feature>
<dbReference type="InterPro" id="IPR006635">
    <property type="entry name" value="NEAT_dom"/>
</dbReference>
<feature type="compositionally biased region" description="Polar residues" evidence="6">
    <location>
        <begin position="404"/>
        <end position="413"/>
    </location>
</feature>
<keyword evidence="7" id="KW-0812">Transmembrane</keyword>
<organism evidence="9 10">
    <name type="scientific">Cytobacillus horneckiae</name>
    <dbReference type="NCBI Taxonomy" id="549687"/>
    <lineage>
        <taxon>Bacteria</taxon>
        <taxon>Bacillati</taxon>
        <taxon>Bacillota</taxon>
        <taxon>Bacilli</taxon>
        <taxon>Bacillales</taxon>
        <taxon>Bacillaceae</taxon>
        <taxon>Cytobacillus</taxon>
    </lineage>
</organism>
<keyword evidence="10" id="KW-1185">Reference proteome</keyword>
<dbReference type="EMBL" id="PISD01000027">
    <property type="protein sequence ID" value="PKG28567.1"/>
    <property type="molecule type" value="Genomic_DNA"/>
</dbReference>
<keyword evidence="4" id="KW-0732">Signal</keyword>
<evidence type="ECO:0000259" key="8">
    <source>
        <dbReference type="PROSITE" id="PS50978"/>
    </source>
</evidence>
<name>A0A2N0ZGD5_9BACI</name>